<dbReference type="InterPro" id="IPR001789">
    <property type="entry name" value="Sig_transdc_resp-reg_receiver"/>
</dbReference>
<dbReference type="Gene3D" id="3.40.50.2300">
    <property type="match status" value="1"/>
</dbReference>
<feature type="domain" description="Histidine kinase" evidence="11">
    <location>
        <begin position="206"/>
        <end position="465"/>
    </location>
</feature>
<dbReference type="EC" id="2.7.13.3" evidence="2"/>
<dbReference type="SMART" id="SM00387">
    <property type="entry name" value="HATPase_c"/>
    <property type="match status" value="1"/>
</dbReference>
<dbReference type="SMART" id="SM00448">
    <property type="entry name" value="REC"/>
    <property type="match status" value="1"/>
</dbReference>
<keyword evidence="7" id="KW-0902">Two-component regulatory system</keyword>
<dbReference type="InterPro" id="IPR011006">
    <property type="entry name" value="CheY-like_superfamily"/>
</dbReference>
<dbReference type="OrthoDB" id="9803176at2"/>
<feature type="domain" description="CheW-like" evidence="13">
    <location>
        <begin position="467"/>
        <end position="601"/>
    </location>
</feature>
<feature type="domain" description="Response regulatory" evidence="12">
    <location>
        <begin position="624"/>
        <end position="740"/>
    </location>
</feature>
<sequence length="746" mass="81978">MMDLFRLETESQVQVLTSGLLALERDSSAPEQLEACMRAAHSLKGAARIVDIAAGVNVAHAMEDIFVAAQHGTLRLKQPHIDVLLRGLDLFNRIANTAESHLVRWTSELHAEVDAHLADSRGLLTSSFIADEAITAAPQEPAAESQSNAIAPSAVATAAGDARDSREQALRITANHLNRLLGLAGEALVDSRQLRPFVDSLLKLKRLHYGARKAMEELHHSLPTQMLNERDAQVLETLHDHIARSQELLADNLVGLENFAYRSSDLANRLYHEAVTCRMLPFADGVRGLPRMARDVARGLGKQVHLEIVGESTQVDREVLEKLEAPLGHLIRNAIDHGICLPDERIALGKAAEGTIRLEARHNNGMLMISVSDDGRGISLPGLREAIVRRNLTTAEMAGRLSDEELLEFLFLPGFTMRDSVTEISGRGVGLDVVQDMVKRLRGKVHISTSSGEGARFQLQLPLSLSVVRALLVDIHGERYAFPLSAIHRTLKLTSEAIQLLEGRQFFMLNADAVGLISARQVLHGDAATSRDDELSVVVVGHTGQAYGLVVDHLLSEHELVVRTLDPRLGKIKDIAAGALTEDGSPVLIVDTDELVQSIDKLISEQRLSRLHREDNSTTAKRRRVLVVDDSLTVRELQRSLLDGAGYEVEVAVDGMDGWNAIRTGRFDMLVTDIDMPRMDGMELVAKIKRDPHLKDIPVLIVSYKDREEDRLRGLEAGADYYLTKGSFHDDSLLQAVIDLIGEANA</sequence>
<dbReference type="Gene3D" id="2.30.30.40">
    <property type="entry name" value="SH3 Domains"/>
    <property type="match status" value="1"/>
</dbReference>
<dbReference type="GO" id="GO:0006935">
    <property type="term" value="P:chemotaxis"/>
    <property type="evidence" value="ECO:0007669"/>
    <property type="project" value="InterPro"/>
</dbReference>
<dbReference type="InterPro" id="IPR002545">
    <property type="entry name" value="CheW-lke_dom"/>
</dbReference>
<dbReference type="FunFam" id="3.30.565.10:FF:000016">
    <property type="entry name" value="Chemotaxis protein CheA, putative"/>
    <property type="match status" value="1"/>
</dbReference>
<dbReference type="Pfam" id="PF01627">
    <property type="entry name" value="Hpt"/>
    <property type="match status" value="1"/>
</dbReference>
<dbReference type="PROSITE" id="PS50851">
    <property type="entry name" value="CHEW"/>
    <property type="match status" value="1"/>
</dbReference>
<comment type="catalytic activity">
    <reaction evidence="1">
        <text>ATP + protein L-histidine = ADP + protein N-phospho-L-histidine.</text>
        <dbReference type="EC" id="2.7.13.3"/>
    </reaction>
</comment>
<dbReference type="SUPFAM" id="SSF52172">
    <property type="entry name" value="CheY-like"/>
    <property type="match status" value="1"/>
</dbReference>
<dbReference type="InterPro" id="IPR005467">
    <property type="entry name" value="His_kinase_dom"/>
</dbReference>
<feature type="modified residue" description="4-aspartylphosphate" evidence="10">
    <location>
        <position position="673"/>
    </location>
</feature>
<evidence type="ECO:0000259" key="14">
    <source>
        <dbReference type="PROSITE" id="PS50894"/>
    </source>
</evidence>
<evidence type="ECO:0000259" key="11">
    <source>
        <dbReference type="PROSITE" id="PS50109"/>
    </source>
</evidence>
<feature type="modified residue" description="Phosphohistidine" evidence="9">
    <location>
        <position position="41"/>
    </location>
</feature>
<reference evidence="15 16" key="1">
    <citation type="submission" date="2018-12" db="EMBL/GenBank/DDBJ databases">
        <title>Dyella dinghuensis sp. nov. DHOA06 and Dyella choica sp. nov. 4M-K27, isolated from forest soil.</title>
        <authorList>
            <person name="Qiu L.-H."/>
            <person name="Gao Z.-H."/>
        </authorList>
    </citation>
    <scope>NUCLEOTIDE SEQUENCE [LARGE SCALE GENOMIC DNA]</scope>
    <source>
        <strain evidence="15 16">4M-K27</strain>
    </source>
</reference>
<keyword evidence="6 15" id="KW-0418">Kinase</keyword>
<evidence type="ECO:0000256" key="7">
    <source>
        <dbReference type="ARBA" id="ARBA00023012"/>
    </source>
</evidence>
<dbReference type="InterPro" id="IPR051315">
    <property type="entry name" value="Bact_Chemotaxis_CheA"/>
</dbReference>
<dbReference type="InterPro" id="IPR036890">
    <property type="entry name" value="HATPase_C_sf"/>
</dbReference>
<name>A0A3S0S1E5_9GAMM</name>
<dbReference type="Proteomes" id="UP000274358">
    <property type="component" value="Unassembled WGS sequence"/>
</dbReference>
<evidence type="ECO:0000256" key="5">
    <source>
        <dbReference type="ARBA" id="ARBA00022679"/>
    </source>
</evidence>
<evidence type="ECO:0000256" key="9">
    <source>
        <dbReference type="PROSITE-ProRule" id="PRU00110"/>
    </source>
</evidence>
<dbReference type="InterPro" id="IPR036641">
    <property type="entry name" value="HPT_dom_sf"/>
</dbReference>
<evidence type="ECO:0000256" key="2">
    <source>
        <dbReference type="ARBA" id="ARBA00012438"/>
    </source>
</evidence>
<dbReference type="PROSITE" id="PS50894">
    <property type="entry name" value="HPT"/>
    <property type="match status" value="1"/>
</dbReference>
<dbReference type="PROSITE" id="PS50109">
    <property type="entry name" value="HIS_KIN"/>
    <property type="match status" value="1"/>
</dbReference>
<evidence type="ECO:0000259" key="13">
    <source>
        <dbReference type="PROSITE" id="PS50851"/>
    </source>
</evidence>
<dbReference type="PROSITE" id="PS50110">
    <property type="entry name" value="RESPONSE_REGULATORY"/>
    <property type="match status" value="1"/>
</dbReference>
<comment type="caution">
    <text evidence="15">The sequence shown here is derived from an EMBL/GenBank/DDBJ whole genome shotgun (WGS) entry which is preliminary data.</text>
</comment>
<dbReference type="Pfam" id="PF00072">
    <property type="entry name" value="Response_reg"/>
    <property type="match status" value="1"/>
</dbReference>
<evidence type="ECO:0000256" key="3">
    <source>
        <dbReference type="ARBA" id="ARBA00021495"/>
    </source>
</evidence>
<evidence type="ECO:0000313" key="16">
    <source>
        <dbReference type="Proteomes" id="UP000274358"/>
    </source>
</evidence>
<dbReference type="InterPro" id="IPR004358">
    <property type="entry name" value="Sig_transdc_His_kin-like_C"/>
</dbReference>
<dbReference type="SUPFAM" id="SSF47226">
    <property type="entry name" value="Histidine-containing phosphotransfer domain, HPT domain"/>
    <property type="match status" value="1"/>
</dbReference>
<dbReference type="Pfam" id="PF01584">
    <property type="entry name" value="CheW"/>
    <property type="match status" value="1"/>
</dbReference>
<keyword evidence="4 10" id="KW-0597">Phosphoprotein</keyword>
<keyword evidence="16" id="KW-1185">Reference proteome</keyword>
<evidence type="ECO:0000256" key="1">
    <source>
        <dbReference type="ARBA" id="ARBA00000085"/>
    </source>
</evidence>
<dbReference type="RefSeq" id="WP_126683959.1">
    <property type="nucleotide sequence ID" value="NZ_RYYV01000004.1"/>
</dbReference>
<dbReference type="CDD" id="cd00088">
    <property type="entry name" value="HPT"/>
    <property type="match status" value="1"/>
</dbReference>
<dbReference type="Pfam" id="PF02518">
    <property type="entry name" value="HATPase_c"/>
    <property type="match status" value="1"/>
</dbReference>
<organism evidence="15 16">
    <name type="scientific">Dyella choica</name>
    <dbReference type="NCBI Taxonomy" id="1927959"/>
    <lineage>
        <taxon>Bacteria</taxon>
        <taxon>Pseudomonadati</taxon>
        <taxon>Pseudomonadota</taxon>
        <taxon>Gammaproteobacteria</taxon>
        <taxon>Lysobacterales</taxon>
        <taxon>Rhodanobacteraceae</taxon>
        <taxon>Dyella</taxon>
    </lineage>
</organism>
<dbReference type="GO" id="GO:0000155">
    <property type="term" value="F:phosphorelay sensor kinase activity"/>
    <property type="evidence" value="ECO:0007669"/>
    <property type="project" value="UniProtKB-ARBA"/>
</dbReference>
<evidence type="ECO:0000313" key="15">
    <source>
        <dbReference type="EMBL" id="RUL77564.1"/>
    </source>
</evidence>
<dbReference type="InterPro" id="IPR003594">
    <property type="entry name" value="HATPase_dom"/>
</dbReference>
<dbReference type="SUPFAM" id="SSF50341">
    <property type="entry name" value="CheW-like"/>
    <property type="match status" value="1"/>
</dbReference>
<dbReference type="Gene3D" id="3.30.565.10">
    <property type="entry name" value="Histidine kinase-like ATPase, C-terminal domain"/>
    <property type="match status" value="1"/>
</dbReference>
<dbReference type="InterPro" id="IPR036061">
    <property type="entry name" value="CheW-like_dom_sf"/>
</dbReference>
<evidence type="ECO:0000256" key="6">
    <source>
        <dbReference type="ARBA" id="ARBA00022777"/>
    </source>
</evidence>
<keyword evidence="5" id="KW-0808">Transferase</keyword>
<dbReference type="SMART" id="SM00073">
    <property type="entry name" value="HPT"/>
    <property type="match status" value="1"/>
</dbReference>
<proteinExistence type="predicted"/>
<evidence type="ECO:0000256" key="10">
    <source>
        <dbReference type="PROSITE-ProRule" id="PRU00169"/>
    </source>
</evidence>
<dbReference type="InterPro" id="IPR008207">
    <property type="entry name" value="Sig_transdc_His_kin_Hpt_dom"/>
</dbReference>
<dbReference type="PANTHER" id="PTHR43395">
    <property type="entry name" value="SENSOR HISTIDINE KINASE CHEA"/>
    <property type="match status" value="1"/>
</dbReference>
<evidence type="ECO:0000259" key="12">
    <source>
        <dbReference type="PROSITE" id="PS50110"/>
    </source>
</evidence>
<evidence type="ECO:0000256" key="8">
    <source>
        <dbReference type="ARBA" id="ARBA00035100"/>
    </source>
</evidence>
<gene>
    <name evidence="15" type="ORF">EKH80_06705</name>
</gene>
<feature type="domain" description="HPt" evidence="14">
    <location>
        <begin position="1"/>
        <end position="98"/>
    </location>
</feature>
<dbReference type="SUPFAM" id="SSF55874">
    <property type="entry name" value="ATPase domain of HSP90 chaperone/DNA topoisomerase II/histidine kinase"/>
    <property type="match status" value="1"/>
</dbReference>
<evidence type="ECO:0000256" key="4">
    <source>
        <dbReference type="ARBA" id="ARBA00022553"/>
    </source>
</evidence>
<protein>
    <recommendedName>
        <fullName evidence="3">Chemotaxis protein CheA</fullName>
        <ecNumber evidence="2">2.7.13.3</ecNumber>
    </recommendedName>
</protein>
<comment type="function">
    <text evidence="8">Involved in the transmission of sensory signals from the chemoreceptors to the flagellar motors. CheA is autophosphorylated; it can transfer its phosphate group to either CheB or CheY.</text>
</comment>
<dbReference type="Gene3D" id="1.20.120.160">
    <property type="entry name" value="HPT domain"/>
    <property type="match status" value="1"/>
</dbReference>
<dbReference type="AlphaFoldDB" id="A0A3S0S1E5"/>
<dbReference type="PRINTS" id="PR00344">
    <property type="entry name" value="BCTRLSENSOR"/>
</dbReference>
<dbReference type="EMBL" id="RYYV01000004">
    <property type="protein sequence ID" value="RUL77564.1"/>
    <property type="molecule type" value="Genomic_DNA"/>
</dbReference>
<accession>A0A3S0S1E5</accession>
<dbReference type="PANTHER" id="PTHR43395:SF1">
    <property type="entry name" value="CHEMOTAXIS PROTEIN CHEA"/>
    <property type="match status" value="1"/>
</dbReference>
<dbReference type="SMART" id="SM00260">
    <property type="entry name" value="CheW"/>
    <property type="match status" value="1"/>
</dbReference>